<evidence type="ECO:0000313" key="6">
    <source>
        <dbReference type="Proteomes" id="UP000766629"/>
    </source>
</evidence>
<feature type="transmembrane region" description="Helical" evidence="4">
    <location>
        <begin position="135"/>
        <end position="153"/>
    </location>
</feature>
<keyword evidence="2 4" id="KW-1133">Transmembrane helix</keyword>
<name>A0ABS7NB54_9RHOB</name>
<comment type="caution">
    <text evidence="5">The sequence shown here is derived from an EMBL/GenBank/DDBJ whole genome shotgun (WGS) entry which is preliminary data.</text>
</comment>
<dbReference type="EMBL" id="JAHVJA010000001">
    <property type="protein sequence ID" value="MBY6138436.1"/>
    <property type="molecule type" value="Genomic_DNA"/>
</dbReference>
<proteinExistence type="predicted"/>
<feature type="transmembrane region" description="Helical" evidence="4">
    <location>
        <begin position="110"/>
        <end position="128"/>
    </location>
</feature>
<keyword evidence="1 4" id="KW-0812">Transmembrane</keyword>
<dbReference type="InterPro" id="IPR011701">
    <property type="entry name" value="MFS"/>
</dbReference>
<dbReference type="Gene3D" id="1.20.1250.20">
    <property type="entry name" value="MFS general substrate transporter like domains"/>
    <property type="match status" value="1"/>
</dbReference>
<organism evidence="5 6">
    <name type="scientific">Leisingera daeponensis</name>
    <dbReference type="NCBI Taxonomy" id="405746"/>
    <lineage>
        <taxon>Bacteria</taxon>
        <taxon>Pseudomonadati</taxon>
        <taxon>Pseudomonadota</taxon>
        <taxon>Alphaproteobacteria</taxon>
        <taxon>Rhodobacterales</taxon>
        <taxon>Roseobacteraceae</taxon>
        <taxon>Leisingera</taxon>
    </lineage>
</organism>
<feature type="transmembrane region" description="Helical" evidence="4">
    <location>
        <begin position="280"/>
        <end position="306"/>
    </location>
</feature>
<sequence>MTASGKSRWGVILAVWAAGLGAAAQYGKVSVVFGQLGGLYPDAGGALSLSVSMTGVMGILLGVAAGLFVAAFGYRRTLVWALWSGAAMSAVQALHLPYGLFLASRVVEGLSHLGIVVAGPTLMALLASSRQRGTALTLWSTFFGVAFALLNWLGLPLVAAHGLLALFAAHALLMAALALLLQRAMQGLPVPPRQPLPRLSMLPALHRTIYRSPFKLAPAAGWLFYTTCFVALLTVLPPHLPEGQRAFVMGAFPLISIASSMILGVALLRLLPAVQLTQLGYALCAAAGLWLWAVPGDWLACFALAASFGLVQSGSFASVPQLNSTAADQAEANGAMSQAGNAGNVIGTPLLLAVLGLGGYGGMLLLVCALFLAGILVHQLLAARRRLALG</sequence>
<feature type="transmembrane region" description="Helical" evidence="4">
    <location>
        <begin position="159"/>
        <end position="181"/>
    </location>
</feature>
<evidence type="ECO:0000256" key="3">
    <source>
        <dbReference type="ARBA" id="ARBA00023136"/>
    </source>
</evidence>
<gene>
    <name evidence="5" type="ORF">KUV26_03220</name>
</gene>
<accession>A0ABS7NB54</accession>
<feature type="transmembrane region" description="Helical" evidence="4">
    <location>
        <begin position="78"/>
        <end position="98"/>
    </location>
</feature>
<feature type="transmembrane region" description="Helical" evidence="4">
    <location>
        <begin position="216"/>
        <end position="235"/>
    </location>
</feature>
<dbReference type="SUPFAM" id="SSF103473">
    <property type="entry name" value="MFS general substrate transporter"/>
    <property type="match status" value="1"/>
</dbReference>
<keyword evidence="3 4" id="KW-0472">Membrane</keyword>
<protein>
    <submittedName>
        <fullName evidence="5">MFS transporter</fullName>
    </submittedName>
</protein>
<dbReference type="Proteomes" id="UP000766629">
    <property type="component" value="Unassembled WGS sequence"/>
</dbReference>
<evidence type="ECO:0000256" key="1">
    <source>
        <dbReference type="ARBA" id="ARBA00022692"/>
    </source>
</evidence>
<keyword evidence="6" id="KW-1185">Reference proteome</keyword>
<dbReference type="RefSeq" id="WP_222503136.1">
    <property type="nucleotide sequence ID" value="NZ_JAHVJA010000001.1"/>
</dbReference>
<dbReference type="InterPro" id="IPR036259">
    <property type="entry name" value="MFS_trans_sf"/>
</dbReference>
<feature type="transmembrane region" description="Helical" evidence="4">
    <location>
        <begin position="47"/>
        <end position="71"/>
    </location>
</feature>
<evidence type="ECO:0000256" key="4">
    <source>
        <dbReference type="SAM" id="Phobius"/>
    </source>
</evidence>
<dbReference type="Pfam" id="PF07690">
    <property type="entry name" value="MFS_1"/>
    <property type="match status" value="1"/>
</dbReference>
<reference evidence="5 6" key="1">
    <citation type="submission" date="2021-06" db="EMBL/GenBank/DDBJ databases">
        <title>50 bacteria genomes isolated from Dapeng, Shenzhen, China.</title>
        <authorList>
            <person name="Zheng W."/>
            <person name="Yu S."/>
            <person name="Huang Y."/>
        </authorList>
    </citation>
    <scope>NUCLEOTIDE SEQUENCE [LARGE SCALE GENOMIC DNA]</scope>
    <source>
        <strain evidence="5 6">DP1N14-2</strain>
    </source>
</reference>
<evidence type="ECO:0000313" key="5">
    <source>
        <dbReference type="EMBL" id="MBY6138436.1"/>
    </source>
</evidence>
<feature type="transmembrane region" description="Helical" evidence="4">
    <location>
        <begin position="350"/>
        <end position="377"/>
    </location>
</feature>
<evidence type="ECO:0000256" key="2">
    <source>
        <dbReference type="ARBA" id="ARBA00022989"/>
    </source>
</evidence>
<feature type="transmembrane region" description="Helical" evidence="4">
    <location>
        <begin position="247"/>
        <end position="268"/>
    </location>
</feature>